<comment type="caution">
    <text evidence="6">The sequence shown here is derived from an EMBL/GenBank/DDBJ whole genome shotgun (WGS) entry which is preliminary data.</text>
</comment>
<dbReference type="InterPro" id="IPR020095">
    <property type="entry name" value="PsdUridine_synth_TruA_C"/>
</dbReference>
<feature type="domain" description="Pseudouridine synthase I TruA alpha/beta" evidence="5">
    <location>
        <begin position="179"/>
        <end position="302"/>
    </location>
</feature>
<proteinExistence type="inferred from homology"/>
<evidence type="ECO:0000256" key="4">
    <source>
        <dbReference type="RuleBase" id="RU003792"/>
    </source>
</evidence>
<dbReference type="EMBL" id="JBJJXI010000021">
    <property type="protein sequence ID" value="KAL3405134.1"/>
    <property type="molecule type" value="Genomic_DNA"/>
</dbReference>
<dbReference type="Pfam" id="PF01416">
    <property type="entry name" value="PseudoU_synth_1"/>
    <property type="match status" value="1"/>
</dbReference>
<dbReference type="GO" id="GO:0160147">
    <property type="term" value="F:tRNA pseudouridine(38-40) synthase activity"/>
    <property type="evidence" value="ECO:0007669"/>
    <property type="project" value="UniProtKB-EC"/>
</dbReference>
<dbReference type="EC" id="5.4.99.12" evidence="4"/>
<comment type="similarity">
    <text evidence="1 4">Belongs to the tRNA pseudouridine synthase TruA family.</text>
</comment>
<dbReference type="AlphaFoldDB" id="A0ABD2XJQ8"/>
<organism evidence="6 7">
    <name type="scientific">Trichogramma kaykai</name>
    <dbReference type="NCBI Taxonomy" id="54128"/>
    <lineage>
        <taxon>Eukaryota</taxon>
        <taxon>Metazoa</taxon>
        <taxon>Ecdysozoa</taxon>
        <taxon>Arthropoda</taxon>
        <taxon>Hexapoda</taxon>
        <taxon>Insecta</taxon>
        <taxon>Pterygota</taxon>
        <taxon>Neoptera</taxon>
        <taxon>Endopterygota</taxon>
        <taxon>Hymenoptera</taxon>
        <taxon>Apocrita</taxon>
        <taxon>Proctotrupomorpha</taxon>
        <taxon>Chalcidoidea</taxon>
        <taxon>Trichogrammatidae</taxon>
        <taxon>Trichogramma</taxon>
    </lineage>
</organism>
<dbReference type="GO" id="GO:0008033">
    <property type="term" value="P:tRNA processing"/>
    <property type="evidence" value="ECO:0007669"/>
    <property type="project" value="UniProtKB-KW"/>
</dbReference>
<evidence type="ECO:0000256" key="1">
    <source>
        <dbReference type="ARBA" id="ARBA00009375"/>
    </source>
</evidence>
<dbReference type="InterPro" id="IPR020094">
    <property type="entry name" value="TruA/RsuA/RluB/E/F_N"/>
</dbReference>
<dbReference type="Proteomes" id="UP001627154">
    <property type="component" value="Unassembled WGS sequence"/>
</dbReference>
<dbReference type="PANTHER" id="PTHR11142">
    <property type="entry name" value="PSEUDOURIDYLATE SYNTHASE"/>
    <property type="match status" value="1"/>
</dbReference>
<dbReference type="Gene3D" id="3.30.70.580">
    <property type="entry name" value="Pseudouridine synthase I, catalytic domain, N-terminal subdomain"/>
    <property type="match status" value="1"/>
</dbReference>
<evidence type="ECO:0000313" key="6">
    <source>
        <dbReference type="EMBL" id="KAL3405134.1"/>
    </source>
</evidence>
<dbReference type="InterPro" id="IPR020103">
    <property type="entry name" value="PsdUridine_synth_cat_dom_sf"/>
</dbReference>
<keyword evidence="3 4" id="KW-0413">Isomerase</keyword>
<evidence type="ECO:0000256" key="2">
    <source>
        <dbReference type="ARBA" id="ARBA00022694"/>
    </source>
</evidence>
<dbReference type="SUPFAM" id="SSF55120">
    <property type="entry name" value="Pseudouridine synthase"/>
    <property type="match status" value="1"/>
</dbReference>
<evidence type="ECO:0000259" key="5">
    <source>
        <dbReference type="Pfam" id="PF01416"/>
    </source>
</evidence>
<dbReference type="PANTHER" id="PTHR11142:SF0">
    <property type="entry name" value="TRNA PSEUDOURIDINE SYNTHASE-LIKE 1"/>
    <property type="match status" value="1"/>
</dbReference>
<dbReference type="InterPro" id="IPR020097">
    <property type="entry name" value="PsdUridine_synth_TruA_a/b_dom"/>
</dbReference>
<dbReference type="HAMAP" id="MF_00171">
    <property type="entry name" value="TruA"/>
    <property type="match status" value="1"/>
</dbReference>
<dbReference type="InterPro" id="IPR001406">
    <property type="entry name" value="PsdUridine_synth_TruA"/>
</dbReference>
<keyword evidence="2 4" id="KW-0819">tRNA processing</keyword>
<gene>
    <name evidence="6" type="ORF">TKK_002181</name>
</gene>
<evidence type="ECO:0000313" key="7">
    <source>
        <dbReference type="Proteomes" id="UP001627154"/>
    </source>
</evidence>
<name>A0ABD2XJQ8_9HYME</name>
<reference evidence="6 7" key="1">
    <citation type="journal article" date="2024" name="bioRxiv">
        <title>A reference genome for Trichogramma kaykai: A tiny desert-dwelling parasitoid wasp with competing sex-ratio distorters.</title>
        <authorList>
            <person name="Culotta J."/>
            <person name="Lindsey A.R."/>
        </authorList>
    </citation>
    <scope>NUCLEOTIDE SEQUENCE [LARGE SCALE GENOMIC DNA]</scope>
    <source>
        <strain evidence="6 7">KSX58</strain>
    </source>
</reference>
<evidence type="ECO:0000256" key="3">
    <source>
        <dbReference type="ARBA" id="ARBA00023235"/>
    </source>
</evidence>
<protein>
    <recommendedName>
        <fullName evidence="4">tRNA pseudouridine synthase</fullName>
        <ecNumber evidence="4">5.4.99.12</ecNumber>
    </recommendedName>
</protein>
<accession>A0ABD2XJQ8</accession>
<sequence length="317" mass="37480">MYCIVIKMTTRRYLIRFSYLGTQYRGSQKHASSTVLDVDSIQGALESSLSRLNHKNVPNIVMAGRTDAGVHALNMTAHIDIQHNYTSEKYPDYNKKLVQLMNRYLINTGHEIRVFTCYEVNPKFHARFSAKTRTYLYRFCMPKDVTDQRLPISEHNRSLFFHPYPHNFDMQRFKNGLELFKGTKDFMTFSARSVKKELYWEKEEFKRRYVKTLDLRIEEATPLMPMDPLSQNFSYWHLTFQSKSFLYNQIRRIVGTLFALGLNRISEEDIITMLQVPSHHQFINKIQPAKPHGLYLLNVDYDEEDIKPYDSEKMKSA</sequence>
<comment type="catalytic activity">
    <reaction evidence="4">
        <text>uridine(38/39/40) in tRNA = pseudouridine(38/39/40) in tRNA</text>
        <dbReference type="Rhea" id="RHEA:22376"/>
        <dbReference type="Rhea" id="RHEA-COMP:10085"/>
        <dbReference type="Rhea" id="RHEA-COMP:10087"/>
        <dbReference type="ChEBI" id="CHEBI:65314"/>
        <dbReference type="ChEBI" id="CHEBI:65315"/>
        <dbReference type="EC" id="5.4.99.12"/>
    </reaction>
</comment>
<dbReference type="Gene3D" id="3.30.70.660">
    <property type="entry name" value="Pseudouridine synthase I, catalytic domain, C-terminal subdomain"/>
    <property type="match status" value="1"/>
</dbReference>
<keyword evidence="7" id="KW-1185">Reference proteome</keyword>